<gene>
    <name evidence="9" type="ORF">DERYTH_LOCUS18815</name>
</gene>
<sequence>MSVNPANPPRPALVATIEDSFAYITATSRWPIIVTKIIDDIYKTRHSLDLSEGDKIKEGKEIIDSIGELKYHMQRKKPLTPIEDDGEPDNGTWTYVFNTYFKDDNWYSATWLFTECYLYRRIHSILSRTKHWNNYDPFFRQKEDAFKGSYIAIIEIAKRIDELVYIPKLHADNEEIDTGRIIFHELAQISLWGNSTDLSLLTNLSDEDIKKLQDMGTKKLEELEKNILKNDLEKVWSYISEHRNSRIDIVLDNAGFELYADLVLSDWLIQSGYAKEIYLHAKKNSVSEDFFLSASEMEKSFLKKFSNRLQYYITNSQLFLTSNYFWTSPYSYWHLAEQAPDLYADLCMSNLVIFKGDLNYRKLVYDCKWKTTTPFKEAVGPLANMRGSPPILALRTSKADVIVGLEEGIEERLSVNEKDWMYSGKYAIKRYLHIAKIETKTSQLPWYSKIEPLATHIQKVSKSIYLPKSQVSIDEMVARFRVEAVI</sequence>
<comment type="catalytic activity">
    <reaction evidence="1 7">
        <text>beta-D-fructose 1-phosphate + H2O = D-fructose + phosphate</text>
        <dbReference type="Rhea" id="RHEA:35603"/>
        <dbReference type="ChEBI" id="CHEBI:15377"/>
        <dbReference type="ChEBI" id="CHEBI:37721"/>
        <dbReference type="ChEBI" id="CHEBI:43474"/>
        <dbReference type="ChEBI" id="CHEBI:138881"/>
    </reaction>
</comment>
<dbReference type="GO" id="GO:0046872">
    <property type="term" value="F:metal ion binding"/>
    <property type="evidence" value="ECO:0007669"/>
    <property type="project" value="UniProtKB-UniRule"/>
</dbReference>
<dbReference type="InterPro" id="IPR039763">
    <property type="entry name" value="ARMT1"/>
</dbReference>
<dbReference type="PANTHER" id="PTHR12260">
    <property type="entry name" value="DAMAGE-CONTROL PHOSPHATASE ARMT1"/>
    <property type="match status" value="1"/>
</dbReference>
<dbReference type="PANTHER" id="PTHR12260:SF6">
    <property type="entry name" value="DAMAGE-CONTROL PHOSPHATASE ARMT1"/>
    <property type="match status" value="1"/>
</dbReference>
<feature type="domain" description="Damage-control phosphatase ARMT1-like metal-binding" evidence="8">
    <location>
        <begin position="25"/>
        <end position="411"/>
    </location>
</feature>
<protein>
    <recommendedName>
        <fullName evidence="7">Sugar phosphate phosphatase</fullName>
        <ecNumber evidence="7">3.1.3.-</ecNumber>
    </recommendedName>
</protein>
<evidence type="ECO:0000256" key="3">
    <source>
        <dbReference type="ARBA" id="ARBA00022723"/>
    </source>
</evidence>
<dbReference type="AlphaFoldDB" id="A0A9N9P058"/>
<dbReference type="OrthoDB" id="541375at2759"/>
<comment type="domain">
    <text evidence="7">Subfamily III proteins have a conserved RTxK motif about 40-50 residues from the C-terminus; the threonine may be replaced by serine or cysteine.</text>
</comment>
<organism evidence="9 10">
    <name type="scientific">Dentiscutata erythropus</name>
    <dbReference type="NCBI Taxonomy" id="1348616"/>
    <lineage>
        <taxon>Eukaryota</taxon>
        <taxon>Fungi</taxon>
        <taxon>Fungi incertae sedis</taxon>
        <taxon>Mucoromycota</taxon>
        <taxon>Glomeromycotina</taxon>
        <taxon>Glomeromycetes</taxon>
        <taxon>Diversisporales</taxon>
        <taxon>Gigasporaceae</taxon>
        <taxon>Dentiscutata</taxon>
    </lineage>
</organism>
<comment type="similarity">
    <text evidence="2 7">Belongs to the damage-control phosphatase family. Sugar phosphate phosphatase III subfamily.</text>
</comment>
<keyword evidence="4 7" id="KW-0378">Hydrolase</keyword>
<comment type="catalytic activity">
    <reaction evidence="6 7">
        <text>beta-D-fructose 6-phosphate = dihydroxyacetone + D-glyceraldehyde 3-phosphate</text>
        <dbReference type="Rhea" id="RHEA:28002"/>
        <dbReference type="ChEBI" id="CHEBI:16016"/>
        <dbReference type="ChEBI" id="CHEBI:57634"/>
        <dbReference type="ChEBI" id="CHEBI:59776"/>
    </reaction>
</comment>
<keyword evidence="3 7" id="KW-0479">Metal-binding</keyword>
<evidence type="ECO:0000256" key="5">
    <source>
        <dbReference type="ARBA" id="ARBA00023211"/>
    </source>
</evidence>
<evidence type="ECO:0000256" key="7">
    <source>
        <dbReference type="RuleBase" id="RU367030"/>
    </source>
</evidence>
<proteinExistence type="inferred from homology"/>
<comment type="function">
    <text evidence="7">Metal-dependent phosphatase that shows phosphatase activity against several substrates, including fructose-1-phosphate and fructose-6-phosphate. Its preference for fructose-1-phosphate, a strong glycating agent that causes DNA damage rather than a canonical yeast metabolite, suggests a damage-control function in hexose phosphate metabolism.</text>
</comment>
<dbReference type="GO" id="GO:0005634">
    <property type="term" value="C:nucleus"/>
    <property type="evidence" value="ECO:0007669"/>
    <property type="project" value="TreeGrafter"/>
</dbReference>
<dbReference type="Gene3D" id="3.40.50.10880">
    <property type="entry name" value="Uncharacterised protein PF01937, DUF89, domain 3"/>
    <property type="match status" value="1"/>
</dbReference>
<accession>A0A9N9P058</accession>
<evidence type="ECO:0000256" key="4">
    <source>
        <dbReference type="ARBA" id="ARBA00022801"/>
    </source>
</evidence>
<dbReference type="InterPro" id="IPR002791">
    <property type="entry name" value="ARMT1-like_metal-bd"/>
</dbReference>
<dbReference type="InterPro" id="IPR036075">
    <property type="entry name" value="ARMT-1-like_metal-bd_sf"/>
</dbReference>
<keyword evidence="5 7" id="KW-0464">Manganese</keyword>
<dbReference type="EC" id="3.1.3.-" evidence="7"/>
<comment type="cofactor">
    <cofactor evidence="7">
        <name>Mn(2+)</name>
        <dbReference type="ChEBI" id="CHEBI:29035"/>
    </cofactor>
    <cofactor evidence="7">
        <name>Ni(2+)</name>
        <dbReference type="ChEBI" id="CHEBI:49786"/>
    </cofactor>
</comment>
<dbReference type="Pfam" id="PF01937">
    <property type="entry name" value="ARMT1-like_dom"/>
    <property type="match status" value="1"/>
</dbReference>
<evidence type="ECO:0000259" key="8">
    <source>
        <dbReference type="Pfam" id="PF01937"/>
    </source>
</evidence>
<evidence type="ECO:0000313" key="10">
    <source>
        <dbReference type="Proteomes" id="UP000789405"/>
    </source>
</evidence>
<comment type="caution">
    <text evidence="9">The sequence shown here is derived from an EMBL/GenBank/DDBJ whole genome shotgun (WGS) entry which is preliminary data.</text>
</comment>
<keyword evidence="10" id="KW-1185">Reference proteome</keyword>
<dbReference type="GO" id="GO:0016791">
    <property type="term" value="F:phosphatase activity"/>
    <property type="evidence" value="ECO:0007669"/>
    <property type="project" value="TreeGrafter"/>
</dbReference>
<name>A0A9N9P058_9GLOM</name>
<dbReference type="GO" id="GO:0006974">
    <property type="term" value="P:DNA damage response"/>
    <property type="evidence" value="ECO:0007669"/>
    <property type="project" value="TreeGrafter"/>
</dbReference>
<feature type="non-terminal residue" evidence="9">
    <location>
        <position position="486"/>
    </location>
</feature>
<dbReference type="EMBL" id="CAJVPY010019668">
    <property type="protein sequence ID" value="CAG8772459.1"/>
    <property type="molecule type" value="Genomic_DNA"/>
</dbReference>
<dbReference type="SUPFAM" id="SSF111321">
    <property type="entry name" value="AF1104-like"/>
    <property type="match status" value="1"/>
</dbReference>
<evidence type="ECO:0000256" key="6">
    <source>
        <dbReference type="ARBA" id="ARBA00048809"/>
    </source>
</evidence>
<evidence type="ECO:0000256" key="1">
    <source>
        <dbReference type="ARBA" id="ARBA00001326"/>
    </source>
</evidence>
<dbReference type="Gene3D" id="1.20.930.60">
    <property type="match status" value="1"/>
</dbReference>
<reference evidence="9" key="1">
    <citation type="submission" date="2021-06" db="EMBL/GenBank/DDBJ databases">
        <authorList>
            <person name="Kallberg Y."/>
            <person name="Tangrot J."/>
            <person name="Rosling A."/>
        </authorList>
    </citation>
    <scope>NUCLEOTIDE SEQUENCE</scope>
    <source>
        <strain evidence="9">MA453B</strain>
    </source>
</reference>
<evidence type="ECO:0000313" key="9">
    <source>
        <dbReference type="EMBL" id="CAG8772459.1"/>
    </source>
</evidence>
<dbReference type="Proteomes" id="UP000789405">
    <property type="component" value="Unassembled WGS sequence"/>
</dbReference>
<evidence type="ECO:0000256" key="2">
    <source>
        <dbReference type="ARBA" id="ARBA00009519"/>
    </source>
</evidence>